<evidence type="ECO:0000256" key="1">
    <source>
        <dbReference type="SAM" id="MobiDB-lite"/>
    </source>
</evidence>
<gene>
    <name evidence="2" type="ORF">VKT23_014720</name>
</gene>
<feature type="compositionally biased region" description="Acidic residues" evidence="1">
    <location>
        <begin position="21"/>
        <end position="31"/>
    </location>
</feature>
<sequence>MNGWMETENSTGYGYAQTQDTENDKDDSDADEKDKVQEALAGLTDTDIDPVIDDDDDKTPLSRTVSPKWKRKTSIVSVQDGLLHGLPRKIRLCTSGSDIPAPVLASASILVVRTDLNQQ</sequence>
<keyword evidence="3" id="KW-1185">Reference proteome</keyword>
<feature type="compositionally biased region" description="Polar residues" evidence="1">
    <location>
        <begin position="7"/>
        <end position="20"/>
    </location>
</feature>
<feature type="region of interest" description="Disordered" evidence="1">
    <location>
        <begin position="1"/>
        <end position="65"/>
    </location>
</feature>
<evidence type="ECO:0000313" key="2">
    <source>
        <dbReference type="EMBL" id="KAK7445725.1"/>
    </source>
</evidence>
<name>A0ABR1J493_9AGAR</name>
<organism evidence="2 3">
    <name type="scientific">Marasmiellus scandens</name>
    <dbReference type="NCBI Taxonomy" id="2682957"/>
    <lineage>
        <taxon>Eukaryota</taxon>
        <taxon>Fungi</taxon>
        <taxon>Dikarya</taxon>
        <taxon>Basidiomycota</taxon>
        <taxon>Agaricomycotina</taxon>
        <taxon>Agaricomycetes</taxon>
        <taxon>Agaricomycetidae</taxon>
        <taxon>Agaricales</taxon>
        <taxon>Marasmiineae</taxon>
        <taxon>Omphalotaceae</taxon>
        <taxon>Marasmiellus</taxon>
    </lineage>
</organism>
<dbReference type="EMBL" id="JBANRG010000046">
    <property type="protein sequence ID" value="KAK7445725.1"/>
    <property type="molecule type" value="Genomic_DNA"/>
</dbReference>
<accession>A0ABR1J493</accession>
<evidence type="ECO:0000313" key="3">
    <source>
        <dbReference type="Proteomes" id="UP001498398"/>
    </source>
</evidence>
<reference evidence="2 3" key="1">
    <citation type="submission" date="2024-01" db="EMBL/GenBank/DDBJ databases">
        <title>A draft genome for the cacao thread blight pathogen Marasmiellus scandens.</title>
        <authorList>
            <person name="Baruah I.K."/>
            <person name="Leung J."/>
            <person name="Bukari Y."/>
            <person name="Amoako-Attah I."/>
            <person name="Meinhardt L.W."/>
            <person name="Bailey B.A."/>
            <person name="Cohen S.P."/>
        </authorList>
    </citation>
    <scope>NUCLEOTIDE SEQUENCE [LARGE SCALE GENOMIC DNA]</scope>
    <source>
        <strain evidence="2 3">GH-19</strain>
    </source>
</reference>
<protein>
    <submittedName>
        <fullName evidence="2">Uncharacterized protein</fullName>
    </submittedName>
</protein>
<dbReference type="Proteomes" id="UP001498398">
    <property type="component" value="Unassembled WGS sequence"/>
</dbReference>
<proteinExistence type="predicted"/>
<feature type="compositionally biased region" description="Acidic residues" evidence="1">
    <location>
        <begin position="46"/>
        <end position="57"/>
    </location>
</feature>
<comment type="caution">
    <text evidence="2">The sequence shown here is derived from an EMBL/GenBank/DDBJ whole genome shotgun (WGS) entry which is preliminary data.</text>
</comment>